<dbReference type="RefSeq" id="WP_386733932.1">
    <property type="nucleotide sequence ID" value="NZ_JBHRXI010000002.1"/>
</dbReference>
<dbReference type="Gene3D" id="1.20.1290.10">
    <property type="entry name" value="AhpD-like"/>
    <property type="match status" value="1"/>
</dbReference>
<protein>
    <recommendedName>
        <fullName evidence="3">(R)-2-haloacid dehalogenase</fullName>
    </recommendedName>
</protein>
<evidence type="ECO:0000313" key="1">
    <source>
        <dbReference type="EMBL" id="MFC3612740.1"/>
    </source>
</evidence>
<keyword evidence="2" id="KW-1185">Reference proteome</keyword>
<organism evidence="1 2">
    <name type="scientific">Lutimaribacter marinistellae</name>
    <dbReference type="NCBI Taxonomy" id="1820329"/>
    <lineage>
        <taxon>Bacteria</taxon>
        <taxon>Pseudomonadati</taxon>
        <taxon>Pseudomonadota</taxon>
        <taxon>Alphaproteobacteria</taxon>
        <taxon>Rhodobacterales</taxon>
        <taxon>Roseobacteraceae</taxon>
        <taxon>Lutimaribacter</taxon>
    </lineage>
</organism>
<dbReference type="EMBL" id="JBHRXI010000002">
    <property type="protein sequence ID" value="MFC3612740.1"/>
    <property type="molecule type" value="Genomic_DNA"/>
</dbReference>
<dbReference type="Proteomes" id="UP001595629">
    <property type="component" value="Unassembled WGS sequence"/>
</dbReference>
<reference evidence="2" key="1">
    <citation type="journal article" date="2019" name="Int. J. Syst. Evol. Microbiol.">
        <title>The Global Catalogue of Microorganisms (GCM) 10K type strain sequencing project: providing services to taxonomists for standard genome sequencing and annotation.</title>
        <authorList>
            <consortium name="The Broad Institute Genomics Platform"/>
            <consortium name="The Broad Institute Genome Sequencing Center for Infectious Disease"/>
            <person name="Wu L."/>
            <person name="Ma J."/>
        </authorList>
    </citation>
    <scope>NUCLEOTIDE SEQUENCE [LARGE SCALE GENOMIC DNA]</scope>
    <source>
        <strain evidence="2">KCTC 42911</strain>
    </source>
</reference>
<name>A0ABV7TD00_9RHOB</name>
<proteinExistence type="predicted"/>
<dbReference type="InterPro" id="IPR029032">
    <property type="entry name" value="AhpD-like"/>
</dbReference>
<evidence type="ECO:0008006" key="3">
    <source>
        <dbReference type="Google" id="ProtNLM"/>
    </source>
</evidence>
<evidence type="ECO:0000313" key="2">
    <source>
        <dbReference type="Proteomes" id="UP001595629"/>
    </source>
</evidence>
<accession>A0ABV7TD00</accession>
<sequence>MSEGLPRRKPDPVPTIHPVAEYAASGRLAEVYDRTKRALGVPWMGVVAMAFAHYPTFYDRLWSALEPMVAGPAFAAACADLRRTAEEEAGKLGPPPIRDRLIAMGYGEGELEDIVACNEVFSAGNMPYVLMATLARAMLEGIEWTGQGASTPLPASVPEMPRPPLMEVHHADPETRALYADLRKTLGLPFVNTDYRAFARWPSYFATAWGDLKPVALDACYQPAVTRVHHRAVSLALSLPNVTGMTPQALIDAAAKDADPDQVRDVVRLFQWLLPGLALNVGFLRAQLVR</sequence>
<comment type="caution">
    <text evidence="1">The sequence shown here is derived from an EMBL/GenBank/DDBJ whole genome shotgun (WGS) entry which is preliminary data.</text>
</comment>
<gene>
    <name evidence="1" type="ORF">ACFORG_03115</name>
</gene>